<dbReference type="STRING" id="136037.A0A067R234"/>
<dbReference type="InterPro" id="IPR022700">
    <property type="entry name" value="CLIP"/>
</dbReference>
<keyword evidence="5" id="KW-1185">Reference proteome</keyword>
<protein>
    <submittedName>
        <fullName evidence="4">Inter-alpha-trypsin inhibitor heavy chain H3</fullName>
    </submittedName>
</protein>
<dbReference type="AlphaFoldDB" id="A0A067R234"/>
<dbReference type="Proteomes" id="UP000027135">
    <property type="component" value="Unassembled WGS sequence"/>
</dbReference>
<sequence>MEASGGTNISGALRKALQLAAKQQFGAHAVDATGENSNLRSEDHPKPMLMFLTDGIATAGELLSSKILAQIRALNTEIRAPIFNLAFGDGANYRFLKKLSLQNYAFTRKIYEASDAALQLQSFYNEIASPLLANVSFAYLDGKVDKISLTTNWFHSYYGGSEIIVAGKVSSSNKDQVYEDLGAHVNAWSGTEHREVSYKPFCISKSSLTERRKHSYGGSLERMWAYLTVRQLLDQYLASTDKDSDPLGTTELIKEKQADYEDSSPKARALSLALKYGFVTPVTSLVLVIPVNGSEDGVSELVNDPVGSNVLDPVPFFESPFLQNKIMPVPTILFKPPSATIKPASELTTSLPTTTVSNINGLPHITNFTLADVSWLLDYFDSENQLIVVTNDSLINNSTYLVGELPKNLEVLENAEKCTTPDGEIGFCRTMPSCVQEEFMDDYQTFIKYFCSIGRYAGVCCPYHFLNNDILLTTEIPAVD</sequence>
<gene>
    <name evidence="4" type="ORF">L798_10064</name>
</gene>
<proteinExistence type="predicted"/>
<dbReference type="PANTHER" id="PTHR10338:SF108">
    <property type="entry name" value="INTER-ALPHA-TRYPSIN INHIBITOR HEAVY CHAIN H4-LIKE PROTEIN"/>
    <property type="match status" value="1"/>
</dbReference>
<dbReference type="InterPro" id="IPR036465">
    <property type="entry name" value="vWFA_dom_sf"/>
</dbReference>
<dbReference type="SUPFAM" id="SSF53300">
    <property type="entry name" value="vWA-like"/>
    <property type="match status" value="1"/>
</dbReference>
<dbReference type="eggNOG" id="ENOG502QPS2">
    <property type="taxonomic scope" value="Eukaryota"/>
</dbReference>
<dbReference type="PANTHER" id="PTHR10338">
    <property type="entry name" value="INTER-ALPHA-TRYPSIN INHIBITOR HEAVY CHAIN FAMILY MEMBER"/>
    <property type="match status" value="1"/>
</dbReference>
<dbReference type="SMART" id="SM00680">
    <property type="entry name" value="CLIP"/>
    <property type="match status" value="1"/>
</dbReference>
<accession>A0A067R234</accession>
<reference evidence="4 5" key="1">
    <citation type="journal article" date="2014" name="Nat. Commun.">
        <title>Molecular traces of alternative social organization in a termite genome.</title>
        <authorList>
            <person name="Terrapon N."/>
            <person name="Li C."/>
            <person name="Robertson H.M."/>
            <person name="Ji L."/>
            <person name="Meng X."/>
            <person name="Booth W."/>
            <person name="Chen Z."/>
            <person name="Childers C.P."/>
            <person name="Glastad K.M."/>
            <person name="Gokhale K."/>
            <person name="Gowin J."/>
            <person name="Gronenberg W."/>
            <person name="Hermansen R.A."/>
            <person name="Hu H."/>
            <person name="Hunt B.G."/>
            <person name="Huylmans A.K."/>
            <person name="Khalil S.M."/>
            <person name="Mitchell R.D."/>
            <person name="Munoz-Torres M.C."/>
            <person name="Mustard J.A."/>
            <person name="Pan H."/>
            <person name="Reese J.T."/>
            <person name="Scharf M.E."/>
            <person name="Sun F."/>
            <person name="Vogel H."/>
            <person name="Xiao J."/>
            <person name="Yang W."/>
            <person name="Yang Z."/>
            <person name="Yang Z."/>
            <person name="Zhou J."/>
            <person name="Zhu J."/>
            <person name="Brent C.S."/>
            <person name="Elsik C.G."/>
            <person name="Goodisman M.A."/>
            <person name="Liberles D.A."/>
            <person name="Roe R.M."/>
            <person name="Vargo E.L."/>
            <person name="Vilcinskas A."/>
            <person name="Wang J."/>
            <person name="Bornberg-Bauer E."/>
            <person name="Korb J."/>
            <person name="Zhang G."/>
            <person name="Liebig J."/>
        </authorList>
    </citation>
    <scope>NUCLEOTIDE SEQUENCE [LARGE SCALE GENOMIC DNA]</scope>
    <source>
        <tissue evidence="4">Whole organism</tissue>
    </source>
</reference>
<dbReference type="PROSITE" id="PS50234">
    <property type="entry name" value="VWFA"/>
    <property type="match status" value="1"/>
</dbReference>
<evidence type="ECO:0000259" key="3">
    <source>
        <dbReference type="PROSITE" id="PS50234"/>
    </source>
</evidence>
<organism evidence="4 5">
    <name type="scientific">Zootermopsis nevadensis</name>
    <name type="common">Dampwood termite</name>
    <dbReference type="NCBI Taxonomy" id="136037"/>
    <lineage>
        <taxon>Eukaryota</taxon>
        <taxon>Metazoa</taxon>
        <taxon>Ecdysozoa</taxon>
        <taxon>Arthropoda</taxon>
        <taxon>Hexapoda</taxon>
        <taxon>Insecta</taxon>
        <taxon>Pterygota</taxon>
        <taxon>Neoptera</taxon>
        <taxon>Polyneoptera</taxon>
        <taxon>Dictyoptera</taxon>
        <taxon>Blattodea</taxon>
        <taxon>Blattoidea</taxon>
        <taxon>Termitoidae</taxon>
        <taxon>Termopsidae</taxon>
        <taxon>Zootermopsis</taxon>
    </lineage>
</organism>
<dbReference type="InterPro" id="IPR050934">
    <property type="entry name" value="ITIH"/>
</dbReference>
<dbReference type="GO" id="GO:0032991">
    <property type="term" value="C:protein-containing complex"/>
    <property type="evidence" value="ECO:0007669"/>
    <property type="project" value="UniProtKB-ARBA"/>
</dbReference>
<evidence type="ECO:0000256" key="2">
    <source>
        <dbReference type="ARBA" id="ARBA00023157"/>
    </source>
</evidence>
<keyword evidence="1" id="KW-0732">Signal</keyword>
<evidence type="ECO:0000256" key="1">
    <source>
        <dbReference type="ARBA" id="ARBA00022729"/>
    </source>
</evidence>
<evidence type="ECO:0000313" key="5">
    <source>
        <dbReference type="Proteomes" id="UP000027135"/>
    </source>
</evidence>
<dbReference type="InParanoid" id="A0A067R234"/>
<feature type="domain" description="VWFA" evidence="3">
    <location>
        <begin position="1"/>
        <end position="127"/>
    </location>
</feature>
<name>A0A067R234_ZOONE</name>
<evidence type="ECO:0000313" key="4">
    <source>
        <dbReference type="EMBL" id="KDR16054.1"/>
    </source>
</evidence>
<dbReference type="Gene3D" id="3.40.50.410">
    <property type="entry name" value="von Willebrand factor, type A domain"/>
    <property type="match status" value="1"/>
</dbReference>
<dbReference type="InterPro" id="IPR002035">
    <property type="entry name" value="VWF_A"/>
</dbReference>
<dbReference type="EMBL" id="KK852807">
    <property type="protein sequence ID" value="KDR16054.1"/>
    <property type="molecule type" value="Genomic_DNA"/>
</dbReference>
<keyword evidence="2" id="KW-1015">Disulfide bond</keyword>